<sequence length="203" mass="22458">MAYWQGLLIGFAFVAPIGMQNVYVFNNGLSYKLSRAWLYTFLVWVFDALFCLAAFYGIGALITHNQTLKLFIMLAGGLLTAYIGWGIIRAADQRALTSDDNKISLKQAITTAFVVSWANPQALIDGTMMLGASRGTLTLAESVFFIIGVVSASFIWDMGMTTAFNVFRHKIPDKLLLWINLISGIIVVVYGIFLFVEGGKQLF</sequence>
<feature type="transmembrane region" description="Helical" evidence="6">
    <location>
        <begin position="70"/>
        <end position="88"/>
    </location>
</feature>
<feature type="transmembrane region" description="Helical" evidence="6">
    <location>
        <begin position="137"/>
        <end position="156"/>
    </location>
</feature>
<feature type="transmembrane region" description="Helical" evidence="6">
    <location>
        <begin position="6"/>
        <end position="25"/>
    </location>
</feature>
<dbReference type="PATRIC" id="fig|1423772.3.peg.385"/>
<evidence type="ECO:0000313" key="8">
    <source>
        <dbReference type="Proteomes" id="UP000051612"/>
    </source>
</evidence>
<dbReference type="Proteomes" id="UP000051612">
    <property type="component" value="Unassembled WGS sequence"/>
</dbReference>
<dbReference type="RefSeq" id="WP_056958005.1">
    <property type="nucleotide sequence ID" value="NZ_AYYN01000010.1"/>
</dbReference>
<evidence type="ECO:0000256" key="6">
    <source>
        <dbReference type="SAM" id="Phobius"/>
    </source>
</evidence>
<dbReference type="AlphaFoldDB" id="A0A0R2BHL8"/>
<accession>A0A0R2BHL8</accession>
<name>A0A0R2BHL8_9LACO</name>
<organism evidence="7 8">
    <name type="scientific">Ligilactobacillus murinus DSM 20452 = NBRC 14221</name>
    <dbReference type="NCBI Taxonomy" id="1423772"/>
    <lineage>
        <taxon>Bacteria</taxon>
        <taxon>Bacillati</taxon>
        <taxon>Bacillota</taxon>
        <taxon>Bacilli</taxon>
        <taxon>Lactobacillales</taxon>
        <taxon>Lactobacillaceae</taxon>
        <taxon>Ligilactobacillus</taxon>
    </lineage>
</organism>
<reference evidence="7 8" key="1">
    <citation type="journal article" date="2015" name="Genome Announc.">
        <title>Expanding the biotechnology potential of lactobacilli through comparative genomics of 213 strains and associated genera.</title>
        <authorList>
            <person name="Sun Z."/>
            <person name="Harris H.M."/>
            <person name="McCann A."/>
            <person name="Guo C."/>
            <person name="Argimon S."/>
            <person name="Zhang W."/>
            <person name="Yang X."/>
            <person name="Jeffery I.B."/>
            <person name="Cooney J.C."/>
            <person name="Kagawa T.F."/>
            <person name="Liu W."/>
            <person name="Song Y."/>
            <person name="Salvetti E."/>
            <person name="Wrobel A."/>
            <person name="Rasinkangas P."/>
            <person name="Parkhill J."/>
            <person name="Rea M.C."/>
            <person name="O'Sullivan O."/>
            <person name="Ritari J."/>
            <person name="Douillard F.P."/>
            <person name="Paul Ross R."/>
            <person name="Yang R."/>
            <person name="Briner A.E."/>
            <person name="Felis G.E."/>
            <person name="de Vos W.M."/>
            <person name="Barrangou R."/>
            <person name="Klaenhammer T.R."/>
            <person name="Caufield P.W."/>
            <person name="Cui Y."/>
            <person name="Zhang H."/>
            <person name="O'Toole P.W."/>
        </authorList>
    </citation>
    <scope>NUCLEOTIDE SEQUENCE [LARGE SCALE GENOMIC DNA]</scope>
    <source>
        <strain evidence="7 8">DSM 20452</strain>
    </source>
</reference>
<dbReference type="PANTHER" id="PTHR30086:SF20">
    <property type="entry name" value="ARGININE EXPORTER PROTEIN ARGO-RELATED"/>
    <property type="match status" value="1"/>
</dbReference>
<dbReference type="InterPro" id="IPR001123">
    <property type="entry name" value="LeuE-type"/>
</dbReference>
<feature type="transmembrane region" description="Helical" evidence="6">
    <location>
        <begin position="37"/>
        <end position="58"/>
    </location>
</feature>
<feature type="transmembrane region" description="Helical" evidence="6">
    <location>
        <begin position="176"/>
        <end position="196"/>
    </location>
</feature>
<keyword evidence="4 6" id="KW-1133">Transmembrane helix</keyword>
<comment type="caution">
    <text evidence="7">The sequence shown here is derived from an EMBL/GenBank/DDBJ whole genome shotgun (WGS) entry which is preliminary data.</text>
</comment>
<dbReference type="EMBL" id="AYYN01000010">
    <property type="protein sequence ID" value="KRM77970.1"/>
    <property type="molecule type" value="Genomic_DNA"/>
</dbReference>
<gene>
    <name evidence="7" type="ORF">FC48_GL000350</name>
</gene>
<proteinExistence type="predicted"/>
<dbReference type="GO" id="GO:0005886">
    <property type="term" value="C:plasma membrane"/>
    <property type="evidence" value="ECO:0007669"/>
    <property type="project" value="UniProtKB-SubCell"/>
</dbReference>
<keyword evidence="2" id="KW-1003">Cell membrane</keyword>
<dbReference type="Pfam" id="PF01810">
    <property type="entry name" value="LysE"/>
    <property type="match status" value="1"/>
</dbReference>
<evidence type="ECO:0000256" key="5">
    <source>
        <dbReference type="ARBA" id="ARBA00023136"/>
    </source>
</evidence>
<keyword evidence="5 6" id="KW-0472">Membrane</keyword>
<evidence type="ECO:0000256" key="4">
    <source>
        <dbReference type="ARBA" id="ARBA00022989"/>
    </source>
</evidence>
<dbReference type="PANTHER" id="PTHR30086">
    <property type="entry name" value="ARGININE EXPORTER PROTEIN ARGO"/>
    <property type="match status" value="1"/>
</dbReference>
<evidence type="ECO:0000256" key="3">
    <source>
        <dbReference type="ARBA" id="ARBA00022692"/>
    </source>
</evidence>
<evidence type="ECO:0000313" key="7">
    <source>
        <dbReference type="EMBL" id="KRM77970.1"/>
    </source>
</evidence>
<keyword evidence="3 6" id="KW-0812">Transmembrane</keyword>
<dbReference type="GO" id="GO:0015171">
    <property type="term" value="F:amino acid transmembrane transporter activity"/>
    <property type="evidence" value="ECO:0007669"/>
    <property type="project" value="TreeGrafter"/>
</dbReference>
<evidence type="ECO:0000256" key="2">
    <source>
        <dbReference type="ARBA" id="ARBA00022475"/>
    </source>
</evidence>
<evidence type="ECO:0000256" key="1">
    <source>
        <dbReference type="ARBA" id="ARBA00004651"/>
    </source>
</evidence>
<protein>
    <submittedName>
        <fullName evidence="7">Amino acid export protein</fullName>
    </submittedName>
</protein>
<comment type="subcellular location">
    <subcellularLocation>
        <location evidence="1">Cell membrane</location>
        <topology evidence="1">Multi-pass membrane protein</topology>
    </subcellularLocation>
</comment>